<keyword evidence="3" id="KW-1185">Reference proteome</keyword>
<dbReference type="PANTHER" id="PTHR35936">
    <property type="entry name" value="MEMBRANE-BOUND LYTIC MUREIN TRANSGLYCOSYLASE F"/>
    <property type="match status" value="1"/>
</dbReference>
<dbReference type="Proteomes" id="UP000318126">
    <property type="component" value="Unassembled WGS sequence"/>
</dbReference>
<dbReference type="AlphaFoldDB" id="A0A553JMG4"/>
<dbReference type="RefSeq" id="WP_144040885.1">
    <property type="nucleotide sequence ID" value="NZ_BMPL01000038.1"/>
</dbReference>
<organism evidence="2 3">
    <name type="scientific">Shewanella hanedai</name>
    <name type="common">Alteromonas hanedai</name>
    <dbReference type="NCBI Taxonomy" id="25"/>
    <lineage>
        <taxon>Bacteria</taxon>
        <taxon>Pseudomonadati</taxon>
        <taxon>Pseudomonadota</taxon>
        <taxon>Gammaproteobacteria</taxon>
        <taxon>Alteromonadales</taxon>
        <taxon>Shewanellaceae</taxon>
        <taxon>Shewanella</taxon>
    </lineage>
</organism>
<protein>
    <submittedName>
        <fullName evidence="2">Amino acid ABC transporter substrate-binding protein</fullName>
    </submittedName>
</protein>
<proteinExistence type="inferred from homology"/>
<accession>A0A553JMG4</accession>
<dbReference type="OrthoDB" id="5296159at2"/>
<evidence type="ECO:0000313" key="3">
    <source>
        <dbReference type="Proteomes" id="UP000318126"/>
    </source>
</evidence>
<dbReference type="SUPFAM" id="SSF53850">
    <property type="entry name" value="Periplasmic binding protein-like II"/>
    <property type="match status" value="1"/>
</dbReference>
<dbReference type="Gene3D" id="3.40.190.10">
    <property type="entry name" value="Periplasmic binding protein-like II"/>
    <property type="match status" value="2"/>
</dbReference>
<reference evidence="3" key="1">
    <citation type="submission" date="2019-07" db="EMBL/GenBank/DDBJ databases">
        <title>Shewanella sp. YLB-08 draft genomic sequence.</title>
        <authorList>
            <person name="Yu L."/>
        </authorList>
    </citation>
    <scope>NUCLEOTIDE SEQUENCE [LARGE SCALE GENOMIC DNA]</scope>
    <source>
        <strain evidence="3">JCM 20706</strain>
    </source>
</reference>
<comment type="similarity">
    <text evidence="1">Belongs to the bacterial solute-binding protein 3 family.</text>
</comment>
<comment type="caution">
    <text evidence="2">The sequence shown here is derived from an EMBL/GenBank/DDBJ whole genome shotgun (WGS) entry which is preliminary data.</text>
</comment>
<sequence>MRIVTLCTLIGILGGFFAPQIKADTLHLTSLHWPPYSSSKIQGQGAVIAITRAAVNAMGHELVVDFYPWSRAVRLVNRHNSKYEGYLPAYTFPTEKFVFSDVIGSSPLGLVEQDRHPISWLQVSDLNQYTLGVVRDYVNSADLDAMIKLGTQKVEVVNSDEHNLRKVATARIDAAVMDTNVLKYLLLQKELKSLSKKVQVNKKTLENKQMTIAFNNTPEGHFWRDVVNAGLTKIDKDSMLADYMENTGNK</sequence>
<evidence type="ECO:0000256" key="1">
    <source>
        <dbReference type="ARBA" id="ARBA00010333"/>
    </source>
</evidence>
<dbReference type="PANTHER" id="PTHR35936:SF25">
    <property type="entry name" value="ABC TRANSPORTER SUBSTRATE-BINDING PROTEIN"/>
    <property type="match status" value="1"/>
</dbReference>
<evidence type="ECO:0000313" key="2">
    <source>
        <dbReference type="EMBL" id="TRY13655.1"/>
    </source>
</evidence>
<dbReference type="EMBL" id="VKGK01000017">
    <property type="protein sequence ID" value="TRY13655.1"/>
    <property type="molecule type" value="Genomic_DNA"/>
</dbReference>
<gene>
    <name evidence="2" type="ORF">FN961_14440</name>
</gene>
<name>A0A553JMG4_SHEHA</name>